<dbReference type="GO" id="GO:0030425">
    <property type="term" value="C:dendrite"/>
    <property type="evidence" value="ECO:0007669"/>
    <property type="project" value="TreeGrafter"/>
</dbReference>
<dbReference type="GO" id="GO:0050909">
    <property type="term" value="P:sensory perception of taste"/>
    <property type="evidence" value="ECO:0007669"/>
    <property type="project" value="InterPro"/>
</dbReference>
<dbReference type="Proteomes" id="UP000801492">
    <property type="component" value="Unassembled WGS sequence"/>
</dbReference>
<proteinExistence type="predicted"/>
<gene>
    <name evidence="9" type="ORF">ILUMI_12953</name>
</gene>
<dbReference type="PANTHER" id="PTHR21143">
    <property type="entry name" value="INVERTEBRATE GUSTATORY RECEPTOR"/>
    <property type="match status" value="1"/>
</dbReference>
<reference evidence="9" key="1">
    <citation type="submission" date="2019-08" db="EMBL/GenBank/DDBJ databases">
        <title>The genome of the North American firefly Photinus pyralis.</title>
        <authorList>
            <consortium name="Photinus pyralis genome working group"/>
            <person name="Fallon T.R."/>
            <person name="Sander Lower S.E."/>
            <person name="Weng J.-K."/>
        </authorList>
    </citation>
    <scope>NUCLEOTIDE SEQUENCE</scope>
    <source>
        <strain evidence="9">TRF0915ILg1</strain>
        <tissue evidence="9">Whole body</tissue>
    </source>
</reference>
<keyword evidence="5 8" id="KW-0472">Membrane</keyword>
<dbReference type="GO" id="GO:0043025">
    <property type="term" value="C:neuronal cell body"/>
    <property type="evidence" value="ECO:0007669"/>
    <property type="project" value="TreeGrafter"/>
</dbReference>
<keyword evidence="4 8" id="KW-1133">Transmembrane helix</keyword>
<comment type="subcellular location">
    <subcellularLocation>
        <location evidence="1">Cell membrane</location>
        <topology evidence="1">Multi-pass membrane protein</topology>
    </subcellularLocation>
</comment>
<accession>A0A8K0GBB1</accession>
<evidence type="ECO:0000313" key="10">
    <source>
        <dbReference type="Proteomes" id="UP000801492"/>
    </source>
</evidence>
<evidence type="ECO:0000256" key="7">
    <source>
        <dbReference type="ARBA" id="ARBA00023224"/>
    </source>
</evidence>
<sequence>MSVVETNGVLTIFGTIVAASCDCATKEAHKTAEICFKLLLSLPAMPEKSQDRALRKQLYFVAQLSSQRCLSFSAAGFFKVDYSMLLALFGSVTSYVIVVIQFNK</sequence>
<dbReference type="EMBL" id="VTPC01008140">
    <property type="protein sequence ID" value="KAF2893219.1"/>
    <property type="molecule type" value="Genomic_DNA"/>
</dbReference>
<keyword evidence="2" id="KW-1003">Cell membrane</keyword>
<dbReference type="Pfam" id="PF08395">
    <property type="entry name" value="7tm_7"/>
    <property type="match status" value="1"/>
</dbReference>
<dbReference type="PANTHER" id="PTHR21143:SF104">
    <property type="entry name" value="GUSTATORY RECEPTOR 8A-RELATED"/>
    <property type="match status" value="1"/>
</dbReference>
<keyword evidence="3 8" id="KW-0812">Transmembrane</keyword>
<keyword evidence="10" id="KW-1185">Reference proteome</keyword>
<comment type="caution">
    <text evidence="9">The sequence shown here is derived from an EMBL/GenBank/DDBJ whole genome shotgun (WGS) entry which is preliminary data.</text>
</comment>
<evidence type="ECO:0000256" key="2">
    <source>
        <dbReference type="ARBA" id="ARBA00022475"/>
    </source>
</evidence>
<dbReference type="GO" id="GO:0030424">
    <property type="term" value="C:axon"/>
    <property type="evidence" value="ECO:0007669"/>
    <property type="project" value="TreeGrafter"/>
</dbReference>
<evidence type="ECO:0000256" key="8">
    <source>
        <dbReference type="SAM" id="Phobius"/>
    </source>
</evidence>
<dbReference type="OrthoDB" id="6774919at2759"/>
<evidence type="ECO:0000256" key="6">
    <source>
        <dbReference type="ARBA" id="ARBA00023170"/>
    </source>
</evidence>
<protein>
    <submittedName>
        <fullName evidence="9">Uncharacterized protein</fullName>
    </submittedName>
</protein>
<evidence type="ECO:0000256" key="5">
    <source>
        <dbReference type="ARBA" id="ARBA00023136"/>
    </source>
</evidence>
<dbReference type="GO" id="GO:0007165">
    <property type="term" value="P:signal transduction"/>
    <property type="evidence" value="ECO:0007669"/>
    <property type="project" value="UniProtKB-KW"/>
</dbReference>
<evidence type="ECO:0000256" key="1">
    <source>
        <dbReference type="ARBA" id="ARBA00004651"/>
    </source>
</evidence>
<keyword evidence="7" id="KW-0807">Transducer</keyword>
<dbReference type="AlphaFoldDB" id="A0A8K0GBB1"/>
<dbReference type="InterPro" id="IPR013604">
    <property type="entry name" value="7TM_chemorcpt"/>
</dbReference>
<feature type="transmembrane region" description="Helical" evidence="8">
    <location>
        <begin position="84"/>
        <end position="102"/>
    </location>
</feature>
<evidence type="ECO:0000256" key="3">
    <source>
        <dbReference type="ARBA" id="ARBA00022692"/>
    </source>
</evidence>
<dbReference type="GO" id="GO:0008049">
    <property type="term" value="P:male courtship behavior"/>
    <property type="evidence" value="ECO:0007669"/>
    <property type="project" value="TreeGrafter"/>
</dbReference>
<dbReference type="GO" id="GO:0005886">
    <property type="term" value="C:plasma membrane"/>
    <property type="evidence" value="ECO:0007669"/>
    <property type="project" value="UniProtKB-SubCell"/>
</dbReference>
<evidence type="ECO:0000256" key="4">
    <source>
        <dbReference type="ARBA" id="ARBA00022989"/>
    </source>
</evidence>
<keyword evidence="6" id="KW-0675">Receptor</keyword>
<organism evidence="9 10">
    <name type="scientific">Ignelater luminosus</name>
    <name type="common">Cucubano</name>
    <name type="synonym">Pyrophorus luminosus</name>
    <dbReference type="NCBI Taxonomy" id="2038154"/>
    <lineage>
        <taxon>Eukaryota</taxon>
        <taxon>Metazoa</taxon>
        <taxon>Ecdysozoa</taxon>
        <taxon>Arthropoda</taxon>
        <taxon>Hexapoda</taxon>
        <taxon>Insecta</taxon>
        <taxon>Pterygota</taxon>
        <taxon>Neoptera</taxon>
        <taxon>Endopterygota</taxon>
        <taxon>Coleoptera</taxon>
        <taxon>Polyphaga</taxon>
        <taxon>Elateriformia</taxon>
        <taxon>Elateroidea</taxon>
        <taxon>Elateridae</taxon>
        <taxon>Agrypninae</taxon>
        <taxon>Pyrophorini</taxon>
        <taxon>Ignelater</taxon>
    </lineage>
</organism>
<dbReference type="GO" id="GO:0007635">
    <property type="term" value="P:chemosensory behavior"/>
    <property type="evidence" value="ECO:0007669"/>
    <property type="project" value="TreeGrafter"/>
</dbReference>
<evidence type="ECO:0000313" key="9">
    <source>
        <dbReference type="EMBL" id="KAF2893219.1"/>
    </source>
</evidence>
<name>A0A8K0GBB1_IGNLU</name>